<evidence type="ECO:0000313" key="2">
    <source>
        <dbReference type="Proteomes" id="UP000297245"/>
    </source>
</evidence>
<reference evidence="1 2" key="1">
    <citation type="journal article" date="2019" name="Nat. Ecol. Evol.">
        <title>Megaphylogeny resolves global patterns of mushroom evolution.</title>
        <authorList>
            <person name="Varga T."/>
            <person name="Krizsan K."/>
            <person name="Foldi C."/>
            <person name="Dima B."/>
            <person name="Sanchez-Garcia M."/>
            <person name="Sanchez-Ramirez S."/>
            <person name="Szollosi G.J."/>
            <person name="Szarkandi J.G."/>
            <person name="Papp V."/>
            <person name="Albert L."/>
            <person name="Andreopoulos W."/>
            <person name="Angelini C."/>
            <person name="Antonin V."/>
            <person name="Barry K.W."/>
            <person name="Bougher N.L."/>
            <person name="Buchanan P."/>
            <person name="Buyck B."/>
            <person name="Bense V."/>
            <person name="Catcheside P."/>
            <person name="Chovatia M."/>
            <person name="Cooper J."/>
            <person name="Damon W."/>
            <person name="Desjardin D."/>
            <person name="Finy P."/>
            <person name="Geml J."/>
            <person name="Haridas S."/>
            <person name="Hughes K."/>
            <person name="Justo A."/>
            <person name="Karasinski D."/>
            <person name="Kautmanova I."/>
            <person name="Kiss B."/>
            <person name="Kocsube S."/>
            <person name="Kotiranta H."/>
            <person name="LaButti K.M."/>
            <person name="Lechner B.E."/>
            <person name="Liimatainen K."/>
            <person name="Lipzen A."/>
            <person name="Lukacs Z."/>
            <person name="Mihaltcheva S."/>
            <person name="Morgado L.N."/>
            <person name="Niskanen T."/>
            <person name="Noordeloos M.E."/>
            <person name="Ohm R.A."/>
            <person name="Ortiz-Santana B."/>
            <person name="Ovrebo C."/>
            <person name="Racz N."/>
            <person name="Riley R."/>
            <person name="Savchenko A."/>
            <person name="Shiryaev A."/>
            <person name="Soop K."/>
            <person name="Spirin V."/>
            <person name="Szebenyi C."/>
            <person name="Tomsovsky M."/>
            <person name="Tulloss R.E."/>
            <person name="Uehling J."/>
            <person name="Grigoriev I.V."/>
            <person name="Vagvolgyi C."/>
            <person name="Papp T."/>
            <person name="Martin F.M."/>
            <person name="Miettinen O."/>
            <person name="Hibbett D.S."/>
            <person name="Nagy L.G."/>
        </authorList>
    </citation>
    <scope>NUCLEOTIDE SEQUENCE [LARGE SCALE GENOMIC DNA]</scope>
    <source>
        <strain evidence="1 2">CBS 962.96</strain>
    </source>
</reference>
<sequence length="277" mass="31345">MSQEVCIDMRFSSAMPGEHESMRPIYPSGLHTSRLSGKSKDVCGYLAHVQGVRYAVTTVHTKEEYELFHGAVKAGGQCFASLQKPDFMSMVKWWSEQAERGAKNDIFYKLPEHLEHYYTIWDQYRKIRQILIESQTQRQPHHDHVYAPAANYVSHTLAPAKPLHSGTQFQQNDEAILVNDPASCQMGNMNDIDGFTFTQSSSASPILFAQKTVDINISAASGITSFNDRRKRQFSEIFMAEELEPSPLAAGSQTSTCTMQSQVHMNFSDYNMQFYCS</sequence>
<evidence type="ECO:0000313" key="1">
    <source>
        <dbReference type="EMBL" id="THU95851.1"/>
    </source>
</evidence>
<protein>
    <submittedName>
        <fullName evidence="1">Uncharacterized protein</fullName>
    </submittedName>
</protein>
<keyword evidence="2" id="KW-1185">Reference proteome</keyword>
<proteinExistence type="predicted"/>
<dbReference type="Proteomes" id="UP000297245">
    <property type="component" value="Unassembled WGS sequence"/>
</dbReference>
<gene>
    <name evidence="1" type="ORF">K435DRAFT_859116</name>
</gene>
<dbReference type="OrthoDB" id="3039629at2759"/>
<accession>A0A4S8M1X3</accession>
<dbReference type="EMBL" id="ML179190">
    <property type="protein sequence ID" value="THU95851.1"/>
    <property type="molecule type" value="Genomic_DNA"/>
</dbReference>
<dbReference type="AlphaFoldDB" id="A0A4S8M1X3"/>
<organism evidence="1 2">
    <name type="scientific">Dendrothele bispora (strain CBS 962.96)</name>
    <dbReference type="NCBI Taxonomy" id="1314807"/>
    <lineage>
        <taxon>Eukaryota</taxon>
        <taxon>Fungi</taxon>
        <taxon>Dikarya</taxon>
        <taxon>Basidiomycota</taxon>
        <taxon>Agaricomycotina</taxon>
        <taxon>Agaricomycetes</taxon>
        <taxon>Agaricomycetidae</taxon>
        <taxon>Agaricales</taxon>
        <taxon>Agaricales incertae sedis</taxon>
        <taxon>Dendrothele</taxon>
    </lineage>
</organism>
<name>A0A4S8M1X3_DENBC</name>